<keyword evidence="3" id="KW-1185">Reference proteome</keyword>
<dbReference type="STRING" id="764298.STRMA_1394"/>
<evidence type="ECO:0000313" key="2">
    <source>
        <dbReference type="EMBL" id="EHJ51677.1"/>
    </source>
</evidence>
<dbReference type="Gene3D" id="3.20.100.30">
    <property type="entry name" value="VTC, catalytic tunnel domain"/>
    <property type="match status" value="1"/>
</dbReference>
<evidence type="ECO:0000313" key="3">
    <source>
        <dbReference type="Proteomes" id="UP000003573"/>
    </source>
</evidence>
<dbReference type="GO" id="GO:0006799">
    <property type="term" value="P:polyphosphate biosynthetic process"/>
    <property type="evidence" value="ECO:0007669"/>
    <property type="project" value="UniProtKB-ARBA"/>
</dbReference>
<dbReference type="CDD" id="cd07750">
    <property type="entry name" value="PolyPPase_VTC_like"/>
    <property type="match status" value="1"/>
</dbReference>
<dbReference type="eggNOG" id="COG5036">
    <property type="taxonomic scope" value="Bacteria"/>
</dbReference>
<dbReference type="InterPro" id="IPR033469">
    <property type="entry name" value="CYTH-like_dom_sf"/>
</dbReference>
<dbReference type="Proteomes" id="UP000003573">
    <property type="component" value="Unassembled WGS sequence"/>
</dbReference>
<gene>
    <name evidence="2" type="ORF">STRMA_1394</name>
</gene>
<comment type="caution">
    <text evidence="2">The sequence shown here is derived from an EMBL/GenBank/DDBJ whole genome shotgun (WGS) entry which is preliminary data.</text>
</comment>
<proteinExistence type="predicted"/>
<dbReference type="InterPro" id="IPR042267">
    <property type="entry name" value="VTC_sf"/>
</dbReference>
<dbReference type="EMBL" id="AEUW02000001">
    <property type="protein sequence ID" value="EHJ51677.1"/>
    <property type="molecule type" value="Genomic_DNA"/>
</dbReference>
<evidence type="ECO:0000259" key="1">
    <source>
        <dbReference type="Pfam" id="PF09359"/>
    </source>
</evidence>
<dbReference type="OrthoDB" id="185578at2"/>
<dbReference type="RefSeq" id="WP_003078770.1">
    <property type="nucleotide sequence ID" value="NZ_AEUW02000001.1"/>
</dbReference>
<accession>G5JV09</accession>
<dbReference type="SUPFAM" id="SSF55154">
    <property type="entry name" value="CYTH-like phosphatases"/>
    <property type="match status" value="1"/>
</dbReference>
<sequence>MAAKSIQKEFQRREIKYLIKPEICEQLQKEFMEYLVPDKFSHSVITNIYFDSPNFQIIKDSINHLHGNEKIRMRTYDPNPSLTSQVFLEIKKKEHRGEQEIGYKFRLTSNPMSICNYVQYGIADDNIKQDDRVNNELAVLRQRYQKLLPKMFIHYKRFSLKGIQDPKVRVTFDRDIVYRKEEVNLTSGLEGNPLLQDGKMIMEVKVKNDLPLWMEKIFNKYHLVPQPFSKYTTAYLKAYGLTPEAIREETISNA</sequence>
<dbReference type="InterPro" id="IPR018966">
    <property type="entry name" value="VTC_domain"/>
</dbReference>
<protein>
    <submittedName>
        <fullName evidence="2">VTC domain protein</fullName>
    </submittedName>
</protein>
<dbReference type="AlphaFoldDB" id="G5JV09"/>
<reference evidence="2 3" key="1">
    <citation type="journal article" date="2014" name="Int. J. Syst. Evol. Microbiol.">
        <title>Phylogenomics and the dynamic genome evolution of the genus Streptococcus.</title>
        <authorList>
            <consortium name="The Broad Institute Genome Sequencing Platform"/>
            <person name="Richards V.P."/>
            <person name="Palmer S.R."/>
            <person name="Pavinski Bitar P.D."/>
            <person name="Qin X."/>
            <person name="Weinstock G.M."/>
            <person name="Highlander S.K."/>
            <person name="Town C.D."/>
            <person name="Burne R.A."/>
            <person name="Stanhope M.J."/>
        </authorList>
    </citation>
    <scope>NUCLEOTIDE SEQUENCE [LARGE SCALE GENOMIC DNA]</scope>
    <source>
        <strain evidence="2 3">NCTC 11558</strain>
    </source>
</reference>
<name>G5JV09_9STRE</name>
<organism evidence="2 3">
    <name type="scientific">Streptococcus macacae NCTC 11558</name>
    <dbReference type="NCBI Taxonomy" id="764298"/>
    <lineage>
        <taxon>Bacteria</taxon>
        <taxon>Bacillati</taxon>
        <taxon>Bacillota</taxon>
        <taxon>Bacilli</taxon>
        <taxon>Lactobacillales</taxon>
        <taxon>Streptococcaceae</taxon>
        <taxon>Streptococcus</taxon>
    </lineage>
</organism>
<feature type="domain" description="VTC" evidence="1">
    <location>
        <begin position="11"/>
        <end position="237"/>
    </location>
</feature>
<dbReference type="Pfam" id="PF09359">
    <property type="entry name" value="VTC"/>
    <property type="match status" value="1"/>
</dbReference>